<proteinExistence type="predicted"/>
<name>A0A1H6VDE3_9GAMM</name>
<dbReference type="RefSeq" id="WP_090731835.1">
    <property type="nucleotide sequence ID" value="NZ_FNYQ01000037.1"/>
</dbReference>
<evidence type="ECO:0000313" key="1">
    <source>
        <dbReference type="EMBL" id="SEI99857.1"/>
    </source>
</evidence>
<sequence length="571" mass="62501">MAVLNGQLARSTQGGLPDNPNLTGDHWAFAWVNQFAPSPFVNATPRAGQATLAAAWPVEANGRSLTGQRQRAFVDDWYDRIHISPAQLELGNVVSTQATAVSLWNAYREPRTLLGIAGLDEGIELSGQPAAPLTFTALQERIWQVGVTPDGAPVLDTALAWTFDNGDEATLRITANRIVAWAFAPDWADGVLERLTWATDILQTESGVEQRRAIRLAPRREFEAPMRVEGRERQLLDMALFGWGARTWALPVWPDIQLLDQPLALGATRIACATAGLDFAVGRLALLRGESAFASEAVEVAGIDASGLDLARPTQQAWPAGARLYPARSAQLLEQPSLTRLTDIAQSAEVRFRLVEPCDWPESLPATLYRGRPVFEQRPDESQDLTASFARLLAELDNGAAIPRVTDVAGRAFPVQGHRWLGMGRAERSALRSLLYALRGRQVPVWLPTHAADLEPVATVTAVATTLDVANVGYTRFGQARPGRCDIRLERWDGTAFHRRITGSSELSADVERLAIDSPLGVQVEPAEVLRISWLTLCRLDSDSLEIHHETDSEGVANCALVFRGVRDDEF</sequence>
<evidence type="ECO:0000313" key="2">
    <source>
        <dbReference type="Proteomes" id="UP000199250"/>
    </source>
</evidence>
<accession>A0A1H6VDE3</accession>
<organism evidence="1 2">
    <name type="scientific">Azotobacter beijerinckii</name>
    <dbReference type="NCBI Taxonomy" id="170623"/>
    <lineage>
        <taxon>Bacteria</taxon>
        <taxon>Pseudomonadati</taxon>
        <taxon>Pseudomonadota</taxon>
        <taxon>Gammaproteobacteria</taxon>
        <taxon>Pseudomonadales</taxon>
        <taxon>Pseudomonadaceae</taxon>
        <taxon>Azotobacter</taxon>
    </lineage>
</organism>
<dbReference type="Proteomes" id="UP000199250">
    <property type="component" value="Unassembled WGS sequence"/>
</dbReference>
<reference evidence="1 2" key="1">
    <citation type="submission" date="2016-10" db="EMBL/GenBank/DDBJ databases">
        <authorList>
            <person name="de Groot N.N."/>
        </authorList>
    </citation>
    <scope>NUCLEOTIDE SEQUENCE [LARGE SCALE GENOMIC DNA]</scope>
    <source>
        <strain evidence="1 2">DSM 373</strain>
    </source>
</reference>
<dbReference type="AlphaFoldDB" id="A0A1H6VDE3"/>
<dbReference type="EMBL" id="FNYQ01000037">
    <property type="protein sequence ID" value="SEI99857.1"/>
    <property type="molecule type" value="Genomic_DNA"/>
</dbReference>
<gene>
    <name evidence="1" type="ORF">SAMN04244572_02393</name>
</gene>
<dbReference type="OrthoDB" id="6986040at2"/>
<protein>
    <submittedName>
        <fullName evidence="1">Uncharacterized protein</fullName>
    </submittedName>
</protein>